<dbReference type="PANTHER" id="PTHR43651:SF11">
    <property type="entry name" value="MALTO-OLIGOSYLTREHALOSE TREHALOHYDROLASE"/>
    <property type="match status" value="1"/>
</dbReference>
<evidence type="ECO:0000256" key="6">
    <source>
        <dbReference type="ARBA" id="ARBA00022490"/>
    </source>
</evidence>
<keyword evidence="9 14" id="KW-0326">Glycosidase</keyword>
<dbReference type="InterPro" id="IPR014756">
    <property type="entry name" value="Ig_E-set"/>
</dbReference>
<dbReference type="EC" id="3.2.1.141" evidence="4 13"/>
<evidence type="ECO:0000256" key="1">
    <source>
        <dbReference type="ARBA" id="ARBA00004496"/>
    </source>
</evidence>
<dbReference type="Gene3D" id="2.60.40.10">
    <property type="entry name" value="Immunoglobulins"/>
    <property type="match status" value="1"/>
</dbReference>
<dbReference type="GO" id="GO:0005737">
    <property type="term" value="C:cytoplasm"/>
    <property type="evidence" value="ECO:0007669"/>
    <property type="project" value="UniProtKB-SubCell"/>
</dbReference>
<evidence type="ECO:0000313" key="18">
    <source>
        <dbReference type="EMBL" id="PPE70651.1"/>
    </source>
</evidence>
<dbReference type="SUPFAM" id="SSF81296">
    <property type="entry name" value="E set domains"/>
    <property type="match status" value="1"/>
</dbReference>
<evidence type="ECO:0000256" key="15">
    <source>
        <dbReference type="PIRSR" id="PIRSR006337-1"/>
    </source>
</evidence>
<dbReference type="InterPro" id="IPR022567">
    <property type="entry name" value="DUF3459"/>
</dbReference>
<evidence type="ECO:0000313" key="20">
    <source>
        <dbReference type="Proteomes" id="UP000239406"/>
    </source>
</evidence>
<evidence type="ECO:0000256" key="4">
    <source>
        <dbReference type="ARBA" id="ARBA00012268"/>
    </source>
</evidence>
<protein>
    <recommendedName>
        <fullName evidence="5 13">Malto-oligosyltrehalose trehalohydrolase</fullName>
        <shortName evidence="14">MTHase</shortName>
        <ecNumber evidence="4 13">3.2.1.141</ecNumber>
    </recommendedName>
    <alternativeName>
        <fullName evidence="11 14">4-alpha-D-((1-&gt;4)-alpha-D-glucano)trehalose trehalohydrolase</fullName>
    </alternativeName>
    <alternativeName>
        <fullName evidence="10 14">Maltooligosyl trehalose trehalohydrolase</fullName>
    </alternativeName>
</protein>
<dbReference type="UniPathway" id="UPA00299"/>
<gene>
    <name evidence="18" type="primary">treZ</name>
    <name evidence="18" type="ORF">C1702_05765</name>
    <name evidence="19" type="ORF">EV676_101583</name>
</gene>
<sequence>MHFQHDMPFGARLRPDGGAGFRLWAPAARRAALWLGDQRIEARAGPHGWYDAEAPGARPVDLYRWEIDGDLLVPDPASRFNPQGPHGPSQLVDPRAFAWEAGWRGRPWHEAVIHELHVGSYTPDGTYAAAEARLPALAGLGITAVQLMPLATFPGRYGWGYDGVLPYAPHPAYGTPDELKHFVQAAHRLGLMVLLDVVYNHFGPDGNYLHRYAPPFFSDRHRTAWGDAMNFDGPGSDTVREFFIHNALYWLHEYRFDGLRFDAVHAMLDDSEPDIMASLSQRVRAACPGRHVHLVLENDSNDASRLAAPGTAGRFEGQWNGDFHHALHVLLTGERDGYYAEYDQPVAQLARCLTHGFAREGGPHNAEHARPRQAARSTLPLGTTVNFLQNHDQIGNRAFGERLLALADPQAVQLAAAILLLAPAPPLLFMGEEFGSTTPFLYFADWDGDLREAVREGRRREFAHFPRYAEAAARDELPDPCSQQTFARCKLDWAQAAGSRAWRELHAALLAVRRRVLAPHLPRLLTGRHEARMPGARMLQVRWRFDGGEALDMCVNLGPQPQAVAIDLPALQDAALLHAVGEMSGTTAGAWSGRWHWGRESAR</sequence>
<comment type="catalytic activity">
    <reaction evidence="12 14">
        <text>hydrolysis of (1-&gt;4)-alpha-D-glucosidic linkage in 4-alpha-D-[(1-&gt;4)-alpha-D-glucanosyl]n trehalose to yield trehalose and (1-&gt;4)-alpha-D-glucan.</text>
        <dbReference type="EC" id="3.2.1.141"/>
    </reaction>
</comment>
<evidence type="ECO:0000256" key="16">
    <source>
        <dbReference type="PIRSR" id="PIRSR006337-3"/>
    </source>
</evidence>
<dbReference type="Pfam" id="PF11941">
    <property type="entry name" value="DUF3459"/>
    <property type="match status" value="1"/>
</dbReference>
<dbReference type="PIRSF" id="PIRSF006337">
    <property type="entry name" value="Trehalose_TreZ"/>
    <property type="match status" value="1"/>
</dbReference>
<name>A0A2S5T6P6_9BURK</name>
<evidence type="ECO:0000256" key="5">
    <source>
        <dbReference type="ARBA" id="ARBA00015938"/>
    </source>
</evidence>
<dbReference type="InterPro" id="IPR017853">
    <property type="entry name" value="GH"/>
</dbReference>
<evidence type="ECO:0000256" key="10">
    <source>
        <dbReference type="ARBA" id="ARBA00032057"/>
    </source>
</evidence>
<feature type="site" description="Transition state stabilizer" evidence="16">
    <location>
        <position position="392"/>
    </location>
</feature>
<dbReference type="Gene3D" id="3.20.20.80">
    <property type="entry name" value="Glycosidases"/>
    <property type="match status" value="1"/>
</dbReference>
<dbReference type="InterPro" id="IPR044901">
    <property type="entry name" value="Trehalose_TreZ_E-set_sf"/>
</dbReference>
<accession>A0A2S5T6P6</accession>
<feature type="active site" description="Nucleophile" evidence="15">
    <location>
        <position position="262"/>
    </location>
</feature>
<dbReference type="RefSeq" id="WP_104356740.1">
    <property type="nucleotide sequence ID" value="NZ_CP064338.1"/>
</dbReference>
<reference evidence="18 20" key="1">
    <citation type="submission" date="2018-02" db="EMBL/GenBank/DDBJ databases">
        <title>Reclassifiation of [Polyangium] brachysporum DSM 7029 as Guopingzhaonella breviflexa gen. nov., sp. nov., a member of the family Comamonadaceae.</title>
        <authorList>
            <person name="Tang B."/>
        </authorList>
    </citation>
    <scope>NUCLEOTIDE SEQUENCE [LARGE SCALE GENOMIC DNA]</scope>
    <source>
        <strain evidence="18 20">DSM 15344</strain>
    </source>
</reference>
<dbReference type="CDD" id="cd11325">
    <property type="entry name" value="AmyAc_GTHase"/>
    <property type="match status" value="1"/>
</dbReference>
<evidence type="ECO:0000256" key="3">
    <source>
        <dbReference type="ARBA" id="ARBA00008061"/>
    </source>
</evidence>
<evidence type="ECO:0000259" key="17">
    <source>
        <dbReference type="SMART" id="SM00642"/>
    </source>
</evidence>
<dbReference type="OrthoDB" id="9800174at2"/>
<dbReference type="Proteomes" id="UP000294772">
    <property type="component" value="Unassembled WGS sequence"/>
</dbReference>
<dbReference type="CDD" id="cd02853">
    <property type="entry name" value="E_set_MTHase_like_N"/>
    <property type="match status" value="1"/>
</dbReference>
<evidence type="ECO:0000256" key="8">
    <source>
        <dbReference type="ARBA" id="ARBA00023277"/>
    </source>
</evidence>
<evidence type="ECO:0000256" key="13">
    <source>
        <dbReference type="NCBIfam" id="TIGR02402"/>
    </source>
</evidence>
<dbReference type="InterPro" id="IPR013783">
    <property type="entry name" value="Ig-like_fold"/>
</dbReference>
<evidence type="ECO:0000256" key="12">
    <source>
        <dbReference type="ARBA" id="ARBA00034013"/>
    </source>
</evidence>
<dbReference type="SUPFAM" id="SSF51445">
    <property type="entry name" value="(Trans)glycosidases"/>
    <property type="match status" value="1"/>
</dbReference>
<feature type="domain" description="Glycosyl hydrolase family 13 catalytic" evidence="17">
    <location>
        <begin position="91"/>
        <end position="478"/>
    </location>
</feature>
<comment type="caution">
    <text evidence="18">The sequence shown here is derived from an EMBL/GenBank/DDBJ whole genome shotgun (WGS) entry which is preliminary data.</text>
</comment>
<evidence type="ECO:0000313" key="19">
    <source>
        <dbReference type="EMBL" id="TCP09999.1"/>
    </source>
</evidence>
<keyword evidence="7 14" id="KW-0378">Hydrolase</keyword>
<evidence type="ECO:0000256" key="7">
    <source>
        <dbReference type="ARBA" id="ARBA00022801"/>
    </source>
</evidence>
<keyword evidence="8" id="KW-0119">Carbohydrate metabolism</keyword>
<evidence type="ECO:0000256" key="2">
    <source>
        <dbReference type="ARBA" id="ARBA00005199"/>
    </source>
</evidence>
<evidence type="ECO:0000313" key="21">
    <source>
        <dbReference type="Proteomes" id="UP000294772"/>
    </source>
</evidence>
<dbReference type="GO" id="GO:0005992">
    <property type="term" value="P:trehalose biosynthetic process"/>
    <property type="evidence" value="ECO:0007669"/>
    <property type="project" value="UniProtKB-UniRule"/>
</dbReference>
<proteinExistence type="inferred from homology"/>
<reference evidence="19 21" key="2">
    <citation type="submission" date="2019-03" db="EMBL/GenBank/DDBJ databases">
        <title>Genomic Encyclopedia of Type Strains, Phase IV (KMG-IV): sequencing the most valuable type-strain genomes for metagenomic binning, comparative biology and taxonomic classification.</title>
        <authorList>
            <person name="Goeker M."/>
        </authorList>
    </citation>
    <scope>NUCLEOTIDE SEQUENCE [LARGE SCALE GENOMIC DNA]</scope>
    <source>
        <strain evidence="19 21">DSM 15264</strain>
    </source>
</reference>
<dbReference type="InterPro" id="IPR006047">
    <property type="entry name" value="GH13_cat_dom"/>
</dbReference>
<comment type="pathway">
    <text evidence="2 14">Glycan biosynthesis; trehalose biosynthesis.</text>
</comment>
<comment type="subcellular location">
    <subcellularLocation>
        <location evidence="1 15">Cytoplasm</location>
    </subcellularLocation>
</comment>
<organism evidence="18 20">
    <name type="scientific">Caldimonas thermodepolymerans</name>
    <dbReference type="NCBI Taxonomy" id="215580"/>
    <lineage>
        <taxon>Bacteria</taxon>
        <taxon>Pseudomonadati</taxon>
        <taxon>Pseudomonadota</taxon>
        <taxon>Betaproteobacteria</taxon>
        <taxon>Burkholderiales</taxon>
        <taxon>Sphaerotilaceae</taxon>
        <taxon>Caldimonas</taxon>
    </lineage>
</organism>
<dbReference type="NCBIfam" id="TIGR02402">
    <property type="entry name" value="trehalose_TreZ"/>
    <property type="match status" value="1"/>
</dbReference>
<keyword evidence="6" id="KW-0963">Cytoplasm</keyword>
<evidence type="ECO:0000256" key="11">
    <source>
        <dbReference type="ARBA" id="ARBA00033284"/>
    </source>
</evidence>
<comment type="similarity">
    <text evidence="3 14">Belongs to the glycosyl hydrolase 13 family.</text>
</comment>
<dbReference type="EMBL" id="PSNY01000005">
    <property type="protein sequence ID" value="PPE70651.1"/>
    <property type="molecule type" value="Genomic_DNA"/>
</dbReference>
<evidence type="ECO:0000256" key="14">
    <source>
        <dbReference type="PIRNR" id="PIRNR006337"/>
    </source>
</evidence>
<dbReference type="GO" id="GO:0033942">
    <property type="term" value="F:4-alpha-D-(1-&gt;4)-alpha-D-glucanotrehalose trehalohydrolase activity"/>
    <property type="evidence" value="ECO:0007669"/>
    <property type="project" value="UniProtKB-EC"/>
</dbReference>
<dbReference type="EMBL" id="SLXF01000001">
    <property type="protein sequence ID" value="TCP09999.1"/>
    <property type="molecule type" value="Genomic_DNA"/>
</dbReference>
<dbReference type="AlphaFoldDB" id="A0A2S5T6P6"/>
<dbReference type="Gene3D" id="1.10.10.760">
    <property type="entry name" value="E-set domains of sugar-utilizing enzymes"/>
    <property type="match status" value="1"/>
</dbReference>
<feature type="active site" description="Proton donor" evidence="15">
    <location>
        <position position="297"/>
    </location>
</feature>
<dbReference type="Pfam" id="PF00128">
    <property type="entry name" value="Alpha-amylase"/>
    <property type="match status" value="1"/>
</dbReference>
<keyword evidence="20" id="KW-1185">Reference proteome</keyword>
<dbReference type="PANTHER" id="PTHR43651">
    <property type="entry name" value="1,4-ALPHA-GLUCAN-BRANCHING ENZYME"/>
    <property type="match status" value="1"/>
</dbReference>
<dbReference type="SMART" id="SM00642">
    <property type="entry name" value="Aamy"/>
    <property type="match status" value="1"/>
</dbReference>
<evidence type="ECO:0000256" key="9">
    <source>
        <dbReference type="ARBA" id="ARBA00023295"/>
    </source>
</evidence>
<dbReference type="Proteomes" id="UP000239406">
    <property type="component" value="Unassembled WGS sequence"/>
</dbReference>
<dbReference type="InterPro" id="IPR012768">
    <property type="entry name" value="Trehalose_TreZ"/>
</dbReference>